<accession>A0A286GLW9</accession>
<dbReference type="InterPro" id="IPR006094">
    <property type="entry name" value="Oxid_FAD_bind_N"/>
</dbReference>
<dbReference type="SUPFAM" id="SSF56176">
    <property type="entry name" value="FAD-binding/transporter-associated domain-like"/>
    <property type="match status" value="1"/>
</dbReference>
<keyword evidence="4" id="KW-0274">FAD</keyword>
<dbReference type="InterPro" id="IPR036318">
    <property type="entry name" value="FAD-bd_PCMH-like_sf"/>
</dbReference>
<organism evidence="7 8">
    <name type="scientific">Caenispirillum bisanense</name>
    <dbReference type="NCBI Taxonomy" id="414052"/>
    <lineage>
        <taxon>Bacteria</taxon>
        <taxon>Pseudomonadati</taxon>
        <taxon>Pseudomonadota</taxon>
        <taxon>Alphaproteobacteria</taxon>
        <taxon>Rhodospirillales</taxon>
        <taxon>Novispirillaceae</taxon>
        <taxon>Caenispirillum</taxon>
    </lineage>
</organism>
<dbReference type="Pfam" id="PF01565">
    <property type="entry name" value="FAD_binding_4"/>
    <property type="match status" value="1"/>
</dbReference>
<dbReference type="Pfam" id="PF02913">
    <property type="entry name" value="FAD-oxidase_C"/>
    <property type="match status" value="1"/>
</dbReference>
<evidence type="ECO:0000256" key="5">
    <source>
        <dbReference type="ARBA" id="ARBA00023002"/>
    </source>
</evidence>
<dbReference type="InterPro" id="IPR016164">
    <property type="entry name" value="FAD-linked_Oxase-like_C"/>
</dbReference>
<dbReference type="SUPFAM" id="SSF55103">
    <property type="entry name" value="FAD-linked oxidases, C-terminal domain"/>
    <property type="match status" value="1"/>
</dbReference>
<proteinExistence type="inferred from homology"/>
<dbReference type="InterPro" id="IPR016169">
    <property type="entry name" value="FAD-bd_PCMH_sub2"/>
</dbReference>
<dbReference type="EMBL" id="OCNJ01000005">
    <property type="protein sequence ID" value="SOD96186.1"/>
    <property type="molecule type" value="Genomic_DNA"/>
</dbReference>
<dbReference type="FunFam" id="1.10.45.10:FF:000001">
    <property type="entry name" value="D-lactate dehydrogenase mitochondrial"/>
    <property type="match status" value="1"/>
</dbReference>
<dbReference type="InterPro" id="IPR016166">
    <property type="entry name" value="FAD-bd_PCMH"/>
</dbReference>
<dbReference type="Gene3D" id="3.30.43.10">
    <property type="entry name" value="Uridine Diphospho-n-acetylenolpyruvylglucosamine Reductase, domain 2"/>
    <property type="match status" value="1"/>
</dbReference>
<dbReference type="OrthoDB" id="9815648at2"/>
<dbReference type="GO" id="GO:0016491">
    <property type="term" value="F:oxidoreductase activity"/>
    <property type="evidence" value="ECO:0007669"/>
    <property type="project" value="UniProtKB-KW"/>
</dbReference>
<keyword evidence="8" id="KW-1185">Reference proteome</keyword>
<evidence type="ECO:0000313" key="7">
    <source>
        <dbReference type="EMBL" id="SOD96186.1"/>
    </source>
</evidence>
<dbReference type="InterPro" id="IPR016167">
    <property type="entry name" value="FAD-bd_PCMH_sub1"/>
</dbReference>
<name>A0A286GLW9_9PROT</name>
<evidence type="ECO:0000256" key="2">
    <source>
        <dbReference type="ARBA" id="ARBA00008000"/>
    </source>
</evidence>
<feature type="domain" description="FAD-binding PCMH-type" evidence="6">
    <location>
        <begin position="44"/>
        <end position="225"/>
    </location>
</feature>
<dbReference type="GO" id="GO:0022904">
    <property type="term" value="P:respiratory electron transport chain"/>
    <property type="evidence" value="ECO:0007669"/>
    <property type="project" value="TreeGrafter"/>
</dbReference>
<dbReference type="InterPro" id="IPR004113">
    <property type="entry name" value="FAD-bd_oxidored_4_C"/>
</dbReference>
<evidence type="ECO:0000256" key="3">
    <source>
        <dbReference type="ARBA" id="ARBA00022630"/>
    </source>
</evidence>
<gene>
    <name evidence="7" type="ORF">SAMN05421508_105198</name>
</gene>
<reference evidence="7 8" key="1">
    <citation type="submission" date="2017-09" db="EMBL/GenBank/DDBJ databases">
        <authorList>
            <person name="Ehlers B."/>
            <person name="Leendertz F.H."/>
        </authorList>
    </citation>
    <scope>NUCLEOTIDE SEQUENCE [LARGE SCALE GENOMIC DNA]</scope>
    <source>
        <strain evidence="7 8">USBA 140</strain>
    </source>
</reference>
<keyword evidence="3" id="KW-0285">Flavoprotein</keyword>
<sequence>MSELLEQAVTAELIDSLRAVVGDKGILVDAGDMAPFLAEERGLFVGKALAVVKPASTAEVAEVVRLCADAGVPLVPQGGNTGLVGGNVPFEHGREIVLNTSRLNRIRAVDPVNFTMTVEAGVVLETIQHAASEAGCLFPLALGAQGSCQIGGNISSNAGGVNVLKYGNTRELVLGLEVVLPDGTIWNGMKALGKDNTGYALKHLFIGGEGTLGIITAAVLKLFPKPVEQQTALCALDDIAAVTKVLSRARALSGDAVTAFELIGRFGMEIAVKHLDGVSDPFEAPHPWYVLVEFSSSRPDSDLRGAFETFLEAAFEEGLIADAVVAESLDQGKMFWRLREGLPEAQKHEGASIKHDVAVPISRVPEFLDRATAAVEAALPGIRPCPFGHVGDGNIHYNLTQPEGMDKAEYLALWEDMNRIVHDIIVDMEGSISAEHGVGRLKVDEIVHYKQPVEIDLMRRIKQALDPKGLMNPGKVVRL</sequence>
<dbReference type="RefSeq" id="WP_097279574.1">
    <property type="nucleotide sequence ID" value="NZ_OCNJ01000005.1"/>
</dbReference>
<dbReference type="PROSITE" id="PS51387">
    <property type="entry name" value="FAD_PCMH"/>
    <property type="match status" value="1"/>
</dbReference>
<dbReference type="Proteomes" id="UP000219621">
    <property type="component" value="Unassembled WGS sequence"/>
</dbReference>
<comment type="cofactor">
    <cofactor evidence="1">
        <name>FAD</name>
        <dbReference type="ChEBI" id="CHEBI:57692"/>
    </cofactor>
</comment>
<comment type="similarity">
    <text evidence="2">Belongs to the FAD-binding oxidoreductase/transferase type 4 family.</text>
</comment>
<evidence type="ECO:0000259" key="6">
    <source>
        <dbReference type="PROSITE" id="PS51387"/>
    </source>
</evidence>
<dbReference type="Gene3D" id="3.30.70.2740">
    <property type="match status" value="1"/>
</dbReference>
<dbReference type="InterPro" id="IPR016171">
    <property type="entry name" value="Vanillyl_alc_oxidase_C-sub2"/>
</dbReference>
<evidence type="ECO:0000256" key="4">
    <source>
        <dbReference type="ARBA" id="ARBA00022827"/>
    </source>
</evidence>
<dbReference type="Gene3D" id="3.30.465.10">
    <property type="match status" value="1"/>
</dbReference>
<evidence type="ECO:0000256" key="1">
    <source>
        <dbReference type="ARBA" id="ARBA00001974"/>
    </source>
</evidence>
<dbReference type="PANTHER" id="PTHR43716:SF2">
    <property type="entry name" value="BLL6224 PROTEIN"/>
    <property type="match status" value="1"/>
</dbReference>
<dbReference type="Gene3D" id="1.10.45.10">
    <property type="entry name" value="Vanillyl-alcohol Oxidase, Chain A, domain 4"/>
    <property type="match status" value="1"/>
</dbReference>
<dbReference type="PANTHER" id="PTHR43716">
    <property type="entry name" value="D-2-HYDROXYGLUTARATE DEHYDROGENASE, MITOCHONDRIAL"/>
    <property type="match status" value="1"/>
</dbReference>
<dbReference type="FunFam" id="3.30.70.2740:FF:000001">
    <property type="entry name" value="D-lactate dehydrogenase mitochondrial"/>
    <property type="match status" value="1"/>
</dbReference>
<dbReference type="InterPro" id="IPR051264">
    <property type="entry name" value="FAD-oxidored/transferase_4"/>
</dbReference>
<dbReference type="AlphaFoldDB" id="A0A286GLW9"/>
<dbReference type="Gene3D" id="3.30.70.2190">
    <property type="match status" value="1"/>
</dbReference>
<protein>
    <submittedName>
        <fullName evidence="7">4-phosphoerythronate dehydrogenase (FAD-dependent)</fullName>
    </submittedName>
</protein>
<evidence type="ECO:0000313" key="8">
    <source>
        <dbReference type="Proteomes" id="UP000219621"/>
    </source>
</evidence>
<keyword evidence="5" id="KW-0560">Oxidoreductase</keyword>
<dbReference type="GO" id="GO:0071949">
    <property type="term" value="F:FAD binding"/>
    <property type="evidence" value="ECO:0007669"/>
    <property type="project" value="InterPro"/>
</dbReference>